<dbReference type="InterPro" id="IPR013096">
    <property type="entry name" value="Cupin_2"/>
</dbReference>
<feature type="domain" description="Cupin type-2" evidence="2">
    <location>
        <begin position="157"/>
        <end position="216"/>
    </location>
</feature>
<gene>
    <name evidence="3" type="ORF">GCM10023321_45250</name>
</gene>
<organism evidence="3 4">
    <name type="scientific">Pseudonocardia eucalypti</name>
    <dbReference type="NCBI Taxonomy" id="648755"/>
    <lineage>
        <taxon>Bacteria</taxon>
        <taxon>Bacillati</taxon>
        <taxon>Actinomycetota</taxon>
        <taxon>Actinomycetes</taxon>
        <taxon>Pseudonocardiales</taxon>
        <taxon>Pseudonocardiaceae</taxon>
        <taxon>Pseudonocardia</taxon>
    </lineage>
</organism>
<sequence length="229" mass="23980">MSRVRHWRSAPGPSRGGLTVHAVHEDPATGLRQSVYRLTGEAELAGPGVDRLETLYVLSGRGTLTAGGTDHPLNAQVAALRLGEEPCAVSAAEELVIVSVAASERAGVACGPRRPTIDLAGQVAEDAVSEREFRMLFGPETGCSGVTQFVGYVPPIRTPRHFHPYSEMIFVLAGRGEVEIDGEVSAIGPGCCFYLPAGLPHQVANLGDGFLELLGVFTPAGSPAENSPA</sequence>
<proteinExistence type="predicted"/>
<evidence type="ECO:0000313" key="3">
    <source>
        <dbReference type="EMBL" id="GAA5161281.1"/>
    </source>
</evidence>
<dbReference type="Proteomes" id="UP001428817">
    <property type="component" value="Unassembled WGS sequence"/>
</dbReference>
<dbReference type="InterPro" id="IPR011051">
    <property type="entry name" value="RmlC_Cupin_sf"/>
</dbReference>
<reference evidence="4" key="1">
    <citation type="journal article" date="2019" name="Int. J. Syst. Evol. Microbiol.">
        <title>The Global Catalogue of Microorganisms (GCM) 10K type strain sequencing project: providing services to taxonomists for standard genome sequencing and annotation.</title>
        <authorList>
            <consortium name="The Broad Institute Genomics Platform"/>
            <consortium name="The Broad Institute Genome Sequencing Center for Infectious Disease"/>
            <person name="Wu L."/>
            <person name="Ma J."/>
        </authorList>
    </citation>
    <scope>NUCLEOTIDE SEQUENCE [LARGE SCALE GENOMIC DNA]</scope>
    <source>
        <strain evidence="4">JCM 18303</strain>
    </source>
</reference>
<dbReference type="Pfam" id="PF07883">
    <property type="entry name" value="Cupin_2"/>
    <property type="match status" value="1"/>
</dbReference>
<dbReference type="PANTHER" id="PTHR35848">
    <property type="entry name" value="OXALATE-BINDING PROTEIN"/>
    <property type="match status" value="1"/>
</dbReference>
<keyword evidence="1" id="KW-0479">Metal-binding</keyword>
<comment type="caution">
    <text evidence="3">The sequence shown here is derived from an EMBL/GenBank/DDBJ whole genome shotgun (WGS) entry which is preliminary data.</text>
</comment>
<accession>A0ABP9QG85</accession>
<dbReference type="InterPro" id="IPR014710">
    <property type="entry name" value="RmlC-like_jellyroll"/>
</dbReference>
<dbReference type="SUPFAM" id="SSF51182">
    <property type="entry name" value="RmlC-like cupins"/>
    <property type="match status" value="2"/>
</dbReference>
<dbReference type="RefSeq" id="WP_185060031.1">
    <property type="nucleotide sequence ID" value="NZ_BAABJP010000024.1"/>
</dbReference>
<protein>
    <recommendedName>
        <fullName evidence="2">Cupin type-2 domain-containing protein</fullName>
    </recommendedName>
</protein>
<dbReference type="InterPro" id="IPR051610">
    <property type="entry name" value="GPI/OXD"/>
</dbReference>
<evidence type="ECO:0000259" key="2">
    <source>
        <dbReference type="Pfam" id="PF07883"/>
    </source>
</evidence>
<keyword evidence="4" id="KW-1185">Reference proteome</keyword>
<evidence type="ECO:0000313" key="4">
    <source>
        <dbReference type="Proteomes" id="UP001428817"/>
    </source>
</evidence>
<dbReference type="EMBL" id="BAABJP010000024">
    <property type="protein sequence ID" value="GAA5161281.1"/>
    <property type="molecule type" value="Genomic_DNA"/>
</dbReference>
<evidence type="ECO:0000256" key="1">
    <source>
        <dbReference type="ARBA" id="ARBA00022723"/>
    </source>
</evidence>
<dbReference type="Gene3D" id="2.60.120.10">
    <property type="entry name" value="Jelly Rolls"/>
    <property type="match status" value="1"/>
</dbReference>
<name>A0ABP9QG85_9PSEU</name>
<dbReference type="PANTHER" id="PTHR35848:SF6">
    <property type="entry name" value="CUPIN TYPE-2 DOMAIN-CONTAINING PROTEIN"/>
    <property type="match status" value="1"/>
</dbReference>